<evidence type="ECO:0000256" key="2">
    <source>
        <dbReference type="ARBA" id="ARBA00022723"/>
    </source>
</evidence>
<dbReference type="SUPFAM" id="SSF57667">
    <property type="entry name" value="beta-beta-alpha zinc fingers"/>
    <property type="match status" value="1"/>
</dbReference>
<dbReference type="Gene3D" id="3.30.160.60">
    <property type="entry name" value="Classic Zinc Finger"/>
    <property type="match status" value="2"/>
</dbReference>
<name>A0A2G9QBV9_AQUCT</name>
<evidence type="ECO:0000256" key="3">
    <source>
        <dbReference type="ARBA" id="ARBA00022737"/>
    </source>
</evidence>
<evidence type="ECO:0000313" key="11">
    <source>
        <dbReference type="Proteomes" id="UP000228934"/>
    </source>
</evidence>
<accession>A0A2G9QBV9</accession>
<dbReference type="EMBL" id="KZ035237">
    <property type="protein sequence ID" value="PIO13099.1"/>
    <property type="molecule type" value="Genomic_DNA"/>
</dbReference>
<evidence type="ECO:0000256" key="6">
    <source>
        <dbReference type="ARBA" id="ARBA00023125"/>
    </source>
</evidence>
<evidence type="ECO:0000256" key="4">
    <source>
        <dbReference type="ARBA" id="ARBA00022771"/>
    </source>
</evidence>
<dbReference type="PANTHER" id="PTHR23226">
    <property type="entry name" value="ZINC FINGER AND SCAN DOMAIN-CONTAINING"/>
    <property type="match status" value="1"/>
</dbReference>
<dbReference type="GO" id="GO:0000981">
    <property type="term" value="F:DNA-binding transcription factor activity, RNA polymerase II-specific"/>
    <property type="evidence" value="ECO:0007669"/>
    <property type="project" value="TreeGrafter"/>
</dbReference>
<keyword evidence="5" id="KW-0862">Zinc</keyword>
<dbReference type="FunFam" id="3.30.160.60:FF:002343">
    <property type="entry name" value="Zinc finger protein 33A"/>
    <property type="match status" value="1"/>
</dbReference>
<evidence type="ECO:0000259" key="9">
    <source>
        <dbReference type="PROSITE" id="PS50157"/>
    </source>
</evidence>
<dbReference type="PROSITE" id="PS50157">
    <property type="entry name" value="ZINC_FINGER_C2H2_2"/>
    <property type="match status" value="1"/>
</dbReference>
<dbReference type="InterPro" id="IPR013087">
    <property type="entry name" value="Znf_C2H2_type"/>
</dbReference>
<organism evidence="10 11">
    <name type="scientific">Aquarana catesbeiana</name>
    <name type="common">American bullfrog</name>
    <name type="synonym">Rana catesbeiana</name>
    <dbReference type="NCBI Taxonomy" id="8400"/>
    <lineage>
        <taxon>Eukaryota</taxon>
        <taxon>Metazoa</taxon>
        <taxon>Chordata</taxon>
        <taxon>Craniata</taxon>
        <taxon>Vertebrata</taxon>
        <taxon>Euteleostomi</taxon>
        <taxon>Amphibia</taxon>
        <taxon>Batrachia</taxon>
        <taxon>Anura</taxon>
        <taxon>Neobatrachia</taxon>
        <taxon>Ranoidea</taxon>
        <taxon>Ranidae</taxon>
        <taxon>Aquarana</taxon>
    </lineage>
</organism>
<proteinExistence type="predicted"/>
<evidence type="ECO:0000313" key="10">
    <source>
        <dbReference type="EMBL" id="PIO13099.1"/>
    </source>
</evidence>
<evidence type="ECO:0000256" key="1">
    <source>
        <dbReference type="ARBA" id="ARBA00004123"/>
    </source>
</evidence>
<feature type="domain" description="C2H2-type" evidence="9">
    <location>
        <begin position="151"/>
        <end position="178"/>
    </location>
</feature>
<dbReference type="GO" id="GO:0008270">
    <property type="term" value="F:zinc ion binding"/>
    <property type="evidence" value="ECO:0007669"/>
    <property type="project" value="UniProtKB-KW"/>
</dbReference>
<comment type="subcellular location">
    <subcellularLocation>
        <location evidence="1">Nucleus</location>
    </subcellularLocation>
</comment>
<dbReference type="AlphaFoldDB" id="A0A2G9QBV9"/>
<dbReference type="OrthoDB" id="8922241at2759"/>
<dbReference type="GO" id="GO:0000978">
    <property type="term" value="F:RNA polymerase II cis-regulatory region sequence-specific DNA binding"/>
    <property type="evidence" value="ECO:0007669"/>
    <property type="project" value="TreeGrafter"/>
</dbReference>
<dbReference type="InterPro" id="IPR036236">
    <property type="entry name" value="Znf_C2H2_sf"/>
</dbReference>
<dbReference type="GO" id="GO:0005634">
    <property type="term" value="C:nucleus"/>
    <property type="evidence" value="ECO:0007669"/>
    <property type="project" value="UniProtKB-SubCell"/>
</dbReference>
<dbReference type="Proteomes" id="UP000228934">
    <property type="component" value="Unassembled WGS sequence"/>
</dbReference>
<keyword evidence="6" id="KW-0238">DNA-binding</keyword>
<sequence length="192" mass="21708">MEEVGMIMKNEKEEMSPPINTNGCDARNTLEKPLILLLLYSSKSEDNVITQYSPGGNPNTQNIHHRPCCPETSMYPSDQGESSHQSHTMIANIHVRYHTADRSTDSSNPEESSSPHEGAHNLLSCSECQKCSIYKEGHVKHQTVFRGERHYSCSECGKSFSCRKTLKRHKRLHTGERPYLCSECGTYFTQKG</sequence>
<evidence type="ECO:0000256" key="8">
    <source>
        <dbReference type="PROSITE-ProRule" id="PRU00042"/>
    </source>
</evidence>
<dbReference type="PROSITE" id="PS00028">
    <property type="entry name" value="ZINC_FINGER_C2H2_1"/>
    <property type="match status" value="1"/>
</dbReference>
<evidence type="ECO:0000256" key="7">
    <source>
        <dbReference type="ARBA" id="ARBA00023242"/>
    </source>
</evidence>
<protein>
    <recommendedName>
        <fullName evidence="9">C2H2-type domain-containing protein</fullName>
    </recommendedName>
</protein>
<dbReference type="SMART" id="SM00355">
    <property type="entry name" value="ZnF_C2H2"/>
    <property type="match status" value="2"/>
</dbReference>
<feature type="non-terminal residue" evidence="10">
    <location>
        <position position="192"/>
    </location>
</feature>
<evidence type="ECO:0000256" key="5">
    <source>
        <dbReference type="ARBA" id="ARBA00022833"/>
    </source>
</evidence>
<keyword evidence="4 8" id="KW-0863">Zinc-finger</keyword>
<keyword evidence="3" id="KW-0677">Repeat</keyword>
<keyword evidence="7" id="KW-0539">Nucleus</keyword>
<gene>
    <name evidence="10" type="ORF">AB205_0052900</name>
</gene>
<keyword evidence="11" id="KW-1185">Reference proteome</keyword>
<dbReference type="PANTHER" id="PTHR23226:SF416">
    <property type="entry name" value="FI01424P"/>
    <property type="match status" value="1"/>
</dbReference>
<keyword evidence="2" id="KW-0479">Metal-binding</keyword>
<reference evidence="11" key="1">
    <citation type="journal article" date="2017" name="Nat. Commun.">
        <title>The North American bullfrog draft genome provides insight into hormonal regulation of long noncoding RNA.</title>
        <authorList>
            <person name="Hammond S.A."/>
            <person name="Warren R.L."/>
            <person name="Vandervalk B.P."/>
            <person name="Kucuk E."/>
            <person name="Khan H."/>
            <person name="Gibb E.A."/>
            <person name="Pandoh P."/>
            <person name="Kirk H."/>
            <person name="Zhao Y."/>
            <person name="Jones M."/>
            <person name="Mungall A.J."/>
            <person name="Coope R."/>
            <person name="Pleasance S."/>
            <person name="Moore R.A."/>
            <person name="Holt R.A."/>
            <person name="Round J.M."/>
            <person name="Ohora S."/>
            <person name="Walle B.V."/>
            <person name="Veldhoen N."/>
            <person name="Helbing C.C."/>
            <person name="Birol I."/>
        </authorList>
    </citation>
    <scope>NUCLEOTIDE SEQUENCE [LARGE SCALE GENOMIC DNA]</scope>
</reference>